<evidence type="ECO:0000313" key="1">
    <source>
        <dbReference type="EMBL" id="MCH6172451.1"/>
    </source>
</evidence>
<name>A0ABS9TVC4_9PSEU</name>
<dbReference type="RefSeq" id="WP_241043254.1">
    <property type="nucleotide sequence ID" value="NZ_BAAAJF010000066.1"/>
</dbReference>
<reference evidence="1 2" key="1">
    <citation type="submission" date="2022-03" db="EMBL/GenBank/DDBJ databases">
        <title>Pseudonocardia alaer sp. nov., a novel actinomycete isolated from reed forest soil.</title>
        <authorList>
            <person name="Wang L."/>
        </authorList>
    </citation>
    <scope>NUCLEOTIDE SEQUENCE [LARGE SCALE GENOMIC DNA]</scope>
    <source>
        <strain evidence="1 2">Y-16303</strain>
    </source>
</reference>
<comment type="caution">
    <text evidence="1">The sequence shown here is derived from an EMBL/GenBank/DDBJ whole genome shotgun (WGS) entry which is preliminary data.</text>
</comment>
<accession>A0ABS9TVC4</accession>
<gene>
    <name evidence="1" type="ORF">MMF94_42895</name>
</gene>
<dbReference type="EMBL" id="JAKXMK010000077">
    <property type="protein sequence ID" value="MCH6172451.1"/>
    <property type="molecule type" value="Genomic_DNA"/>
</dbReference>
<organism evidence="1 2">
    <name type="scientific">Pseudonocardia alaniniphila</name>
    <dbReference type="NCBI Taxonomy" id="75291"/>
    <lineage>
        <taxon>Bacteria</taxon>
        <taxon>Bacillati</taxon>
        <taxon>Actinomycetota</taxon>
        <taxon>Actinomycetes</taxon>
        <taxon>Pseudonocardiales</taxon>
        <taxon>Pseudonocardiaceae</taxon>
        <taxon>Pseudonocardia</taxon>
    </lineage>
</organism>
<protein>
    <submittedName>
        <fullName evidence="1">Uncharacterized protein</fullName>
    </submittedName>
</protein>
<dbReference type="Proteomes" id="UP001299970">
    <property type="component" value="Unassembled WGS sequence"/>
</dbReference>
<evidence type="ECO:0000313" key="2">
    <source>
        <dbReference type="Proteomes" id="UP001299970"/>
    </source>
</evidence>
<proteinExistence type="predicted"/>
<keyword evidence="2" id="KW-1185">Reference proteome</keyword>
<sequence>MSALALGASVGLNETAAAAVKDAYAGLKGLLVGRYTAVDVSAVERRPDSASKRDSLREDLADAGADADVELFDAATALIALVRAHKPLRRPLSVSIWRI</sequence>